<keyword evidence="1" id="KW-1133">Transmembrane helix</keyword>
<accession>A0ABW1PIU2</accession>
<evidence type="ECO:0000256" key="1">
    <source>
        <dbReference type="SAM" id="Phobius"/>
    </source>
</evidence>
<organism evidence="2 3">
    <name type="scientific">Flavobacterium qiangtangense</name>
    <dbReference type="NCBI Taxonomy" id="1442595"/>
    <lineage>
        <taxon>Bacteria</taxon>
        <taxon>Pseudomonadati</taxon>
        <taxon>Bacteroidota</taxon>
        <taxon>Flavobacteriia</taxon>
        <taxon>Flavobacteriales</taxon>
        <taxon>Flavobacteriaceae</taxon>
        <taxon>Flavobacterium</taxon>
    </lineage>
</organism>
<keyword evidence="3" id="KW-1185">Reference proteome</keyword>
<feature type="transmembrane region" description="Helical" evidence="1">
    <location>
        <begin position="33"/>
        <end position="54"/>
    </location>
</feature>
<reference evidence="3" key="1">
    <citation type="journal article" date="2019" name="Int. J. Syst. Evol. Microbiol.">
        <title>The Global Catalogue of Microorganisms (GCM) 10K type strain sequencing project: providing services to taxonomists for standard genome sequencing and annotation.</title>
        <authorList>
            <consortium name="The Broad Institute Genomics Platform"/>
            <consortium name="The Broad Institute Genome Sequencing Center for Infectious Disease"/>
            <person name="Wu L."/>
            <person name="Ma J."/>
        </authorList>
    </citation>
    <scope>NUCLEOTIDE SEQUENCE [LARGE SCALE GENOMIC DNA]</scope>
    <source>
        <strain evidence="3">CCUG 49679</strain>
    </source>
</reference>
<evidence type="ECO:0000313" key="3">
    <source>
        <dbReference type="Proteomes" id="UP001596287"/>
    </source>
</evidence>
<sequence length="62" mass="7101">MKNKIGFNFLFAILAFPVGMALARDYYLENNSFKNPGLGVIYLVAFVGLVFWTLKKKAIRNR</sequence>
<comment type="caution">
    <text evidence="2">The sequence shown here is derived from an EMBL/GenBank/DDBJ whole genome shotgun (WGS) entry which is preliminary data.</text>
</comment>
<proteinExistence type="predicted"/>
<dbReference type="Proteomes" id="UP001596287">
    <property type="component" value="Unassembled WGS sequence"/>
</dbReference>
<protein>
    <submittedName>
        <fullName evidence="2">Uncharacterized protein</fullName>
    </submittedName>
</protein>
<evidence type="ECO:0000313" key="2">
    <source>
        <dbReference type="EMBL" id="MFC6095541.1"/>
    </source>
</evidence>
<keyword evidence="1" id="KW-0472">Membrane</keyword>
<dbReference type="EMBL" id="JBHSQB010000003">
    <property type="protein sequence ID" value="MFC6095541.1"/>
    <property type="molecule type" value="Genomic_DNA"/>
</dbReference>
<gene>
    <name evidence="2" type="ORF">ACFPVY_02695</name>
</gene>
<keyword evidence="1" id="KW-0812">Transmembrane</keyword>
<name>A0ABW1PIU2_9FLAO</name>
<dbReference type="RefSeq" id="WP_379790172.1">
    <property type="nucleotide sequence ID" value="NZ_JBHSQB010000003.1"/>
</dbReference>